<evidence type="ECO:0000313" key="1">
    <source>
        <dbReference type="EMBL" id="RCN33835.1"/>
    </source>
</evidence>
<evidence type="ECO:0000313" key="2">
    <source>
        <dbReference type="Proteomes" id="UP000252519"/>
    </source>
</evidence>
<dbReference type="GO" id="GO:0003676">
    <property type="term" value="F:nucleic acid binding"/>
    <property type="evidence" value="ECO:0007669"/>
    <property type="project" value="InterPro"/>
</dbReference>
<dbReference type="OrthoDB" id="5856777at2759"/>
<accession>A0A368FSP7</accession>
<dbReference type="STRING" id="29170.A0A368FSP7"/>
<dbReference type="AlphaFoldDB" id="A0A368FSP7"/>
<proteinExistence type="predicted"/>
<organism evidence="1 2">
    <name type="scientific">Ancylostoma caninum</name>
    <name type="common">Dog hookworm</name>
    <dbReference type="NCBI Taxonomy" id="29170"/>
    <lineage>
        <taxon>Eukaryota</taxon>
        <taxon>Metazoa</taxon>
        <taxon>Ecdysozoa</taxon>
        <taxon>Nematoda</taxon>
        <taxon>Chromadorea</taxon>
        <taxon>Rhabditida</taxon>
        <taxon>Rhabditina</taxon>
        <taxon>Rhabditomorpha</taxon>
        <taxon>Strongyloidea</taxon>
        <taxon>Ancylostomatidae</taxon>
        <taxon>Ancylostomatinae</taxon>
        <taxon>Ancylostoma</taxon>
    </lineage>
</organism>
<name>A0A368FSP7_ANCCA</name>
<gene>
    <name evidence="1" type="ORF">ANCCAN_20335</name>
</gene>
<comment type="caution">
    <text evidence="1">The sequence shown here is derived from an EMBL/GenBank/DDBJ whole genome shotgun (WGS) entry which is preliminary data.</text>
</comment>
<keyword evidence="2" id="KW-1185">Reference proteome</keyword>
<dbReference type="InterPro" id="IPR036397">
    <property type="entry name" value="RNaseH_sf"/>
</dbReference>
<dbReference type="Gene3D" id="3.30.420.10">
    <property type="entry name" value="Ribonuclease H-like superfamily/Ribonuclease H"/>
    <property type="match status" value="1"/>
</dbReference>
<reference evidence="1 2" key="1">
    <citation type="submission" date="2014-10" db="EMBL/GenBank/DDBJ databases">
        <title>Draft genome of the hookworm Ancylostoma caninum.</title>
        <authorList>
            <person name="Mitreva M."/>
        </authorList>
    </citation>
    <scope>NUCLEOTIDE SEQUENCE [LARGE SCALE GENOMIC DNA]</scope>
    <source>
        <strain evidence="1 2">Baltimore</strain>
    </source>
</reference>
<protein>
    <recommendedName>
        <fullName evidence="3">Integrase catalytic domain-containing protein</fullName>
    </recommendedName>
</protein>
<sequence>MATNDHPDRWDNAIHLITHAYNSSENSTTKYSPYCVIHGHEPNNPFRMALQLPHKRYVREEDYAEELAVILKNIWQNVKNNIAKAQETQKHQYDLRKRTAPTKITIGQKVLIRKPTGHKLAPRFEGPFEIVDIDRPNITIRDGRRLREIHMDRVKIWNSLEHRQDHQRNGTPTH</sequence>
<evidence type="ECO:0008006" key="3">
    <source>
        <dbReference type="Google" id="ProtNLM"/>
    </source>
</evidence>
<dbReference type="Proteomes" id="UP000252519">
    <property type="component" value="Unassembled WGS sequence"/>
</dbReference>
<dbReference type="EMBL" id="JOJR01000862">
    <property type="protein sequence ID" value="RCN33835.1"/>
    <property type="molecule type" value="Genomic_DNA"/>
</dbReference>